<dbReference type="InterPro" id="IPR020058">
    <property type="entry name" value="Glu/Gln-tRNA-synth_Ib_cat-dom"/>
</dbReference>
<keyword evidence="6 9" id="KW-0648">Protein biosynthesis</keyword>
<name>A0A2Z6DVK7_HYDTE</name>
<keyword evidence="2 9" id="KW-0963">Cytoplasm</keyword>
<dbReference type="Gene3D" id="2.40.240.10">
    <property type="entry name" value="Ribosomal Protein L25, Chain P"/>
    <property type="match status" value="2"/>
</dbReference>
<dbReference type="Pfam" id="PF20974">
    <property type="entry name" value="tRNA-synt_1c_C2"/>
    <property type="match status" value="1"/>
</dbReference>
<evidence type="ECO:0000259" key="12">
    <source>
        <dbReference type="Pfam" id="PF03950"/>
    </source>
</evidence>
<dbReference type="Pfam" id="PF03950">
    <property type="entry name" value="tRNA-synt_1c_C"/>
    <property type="match status" value="1"/>
</dbReference>
<dbReference type="FunFam" id="3.90.800.10:FF:000001">
    <property type="entry name" value="Glutamine--tRNA ligase"/>
    <property type="match status" value="1"/>
</dbReference>
<keyword evidence="5 9" id="KW-0067">ATP-binding</keyword>
<comment type="subcellular location">
    <subcellularLocation>
        <location evidence="9">Cytoplasm</location>
    </subcellularLocation>
</comment>
<dbReference type="OrthoDB" id="5288516at2"/>
<comment type="similarity">
    <text evidence="1 9 10">Belongs to the class-I aminoacyl-tRNA synthetase family.</text>
</comment>
<dbReference type="FunFam" id="3.40.50.620:FF:000037">
    <property type="entry name" value="Glutamine--tRNA ligase cytoplasmic"/>
    <property type="match status" value="1"/>
</dbReference>
<dbReference type="EC" id="6.1.1.18" evidence="9"/>
<feature type="binding site" evidence="9">
    <location>
        <begin position="33"/>
        <end position="35"/>
    </location>
    <ligand>
        <name>ATP</name>
        <dbReference type="ChEBI" id="CHEBI:30616"/>
    </ligand>
</feature>
<dbReference type="SUPFAM" id="SSF50715">
    <property type="entry name" value="Ribosomal protein L25-like"/>
    <property type="match status" value="1"/>
</dbReference>
<dbReference type="GO" id="GO:0005829">
    <property type="term" value="C:cytosol"/>
    <property type="evidence" value="ECO:0007669"/>
    <property type="project" value="TreeGrafter"/>
</dbReference>
<dbReference type="InterPro" id="IPR022861">
    <property type="entry name" value="Gln_tRNA_ligase_bac"/>
</dbReference>
<evidence type="ECO:0000256" key="9">
    <source>
        <dbReference type="HAMAP-Rule" id="MF_00126"/>
    </source>
</evidence>
<evidence type="ECO:0000256" key="7">
    <source>
        <dbReference type="ARBA" id="ARBA00023146"/>
    </source>
</evidence>
<comment type="caution">
    <text evidence="9">Lacks conserved residue(s) required for the propagation of feature annotation.</text>
</comment>
<dbReference type="InterPro" id="IPR001412">
    <property type="entry name" value="aa-tRNA-synth_I_CS"/>
</dbReference>
<comment type="catalytic activity">
    <reaction evidence="8 9">
        <text>tRNA(Gln) + L-glutamine + ATP = L-glutaminyl-tRNA(Gln) + AMP + diphosphate</text>
        <dbReference type="Rhea" id="RHEA:20121"/>
        <dbReference type="Rhea" id="RHEA-COMP:9662"/>
        <dbReference type="Rhea" id="RHEA-COMP:9681"/>
        <dbReference type="ChEBI" id="CHEBI:30616"/>
        <dbReference type="ChEBI" id="CHEBI:33019"/>
        <dbReference type="ChEBI" id="CHEBI:58359"/>
        <dbReference type="ChEBI" id="CHEBI:78442"/>
        <dbReference type="ChEBI" id="CHEBI:78521"/>
        <dbReference type="ChEBI" id="CHEBI:456215"/>
        <dbReference type="EC" id="6.1.1.18"/>
    </reaction>
</comment>
<dbReference type="SUPFAM" id="SSF52374">
    <property type="entry name" value="Nucleotidylyl transferase"/>
    <property type="match status" value="1"/>
</dbReference>
<feature type="short sequence motif" description="'KMSKS' region" evidence="9">
    <location>
        <begin position="271"/>
        <end position="275"/>
    </location>
</feature>
<dbReference type="GO" id="GO:0006425">
    <property type="term" value="P:glutaminyl-tRNA aminoacylation"/>
    <property type="evidence" value="ECO:0007669"/>
    <property type="project" value="UniProtKB-UniRule"/>
</dbReference>
<keyword evidence="3 9" id="KW-0436">Ligase</keyword>
<dbReference type="InterPro" id="IPR000924">
    <property type="entry name" value="Glu/Gln-tRNA-synth"/>
</dbReference>
<dbReference type="GO" id="GO:0005524">
    <property type="term" value="F:ATP binding"/>
    <property type="evidence" value="ECO:0007669"/>
    <property type="project" value="UniProtKB-UniRule"/>
</dbReference>
<dbReference type="Pfam" id="PF00749">
    <property type="entry name" value="tRNA-synt_1c"/>
    <property type="match status" value="1"/>
</dbReference>
<evidence type="ECO:0000256" key="2">
    <source>
        <dbReference type="ARBA" id="ARBA00022490"/>
    </source>
</evidence>
<evidence type="ECO:0000256" key="8">
    <source>
        <dbReference type="ARBA" id="ARBA00048270"/>
    </source>
</evidence>
<feature type="binding site" evidence="9">
    <location>
        <begin position="272"/>
        <end position="274"/>
    </location>
    <ligand>
        <name>ATP</name>
        <dbReference type="ChEBI" id="CHEBI:30616"/>
    </ligand>
</feature>
<dbReference type="InterPro" id="IPR014729">
    <property type="entry name" value="Rossmann-like_a/b/a_fold"/>
</dbReference>
<dbReference type="PANTHER" id="PTHR43097">
    <property type="entry name" value="GLUTAMINE-TRNA LIGASE"/>
    <property type="match status" value="1"/>
</dbReference>
<dbReference type="PROSITE" id="PS00178">
    <property type="entry name" value="AA_TRNA_LIGASE_I"/>
    <property type="match status" value="1"/>
</dbReference>
<proteinExistence type="inferred from homology"/>
<organism evidence="14 15">
    <name type="scientific">Hydrogenophilus thermoluteolus</name>
    <name type="common">Pseudomonas hydrogenothermophila</name>
    <dbReference type="NCBI Taxonomy" id="297"/>
    <lineage>
        <taxon>Bacteria</taxon>
        <taxon>Pseudomonadati</taxon>
        <taxon>Pseudomonadota</taxon>
        <taxon>Hydrogenophilia</taxon>
        <taxon>Hydrogenophilales</taxon>
        <taxon>Hydrogenophilaceae</taxon>
        <taxon>Hydrogenophilus</taxon>
    </lineage>
</organism>
<dbReference type="InterPro" id="IPR020061">
    <property type="entry name" value="Glu_tRNA_lig_a-bdl"/>
</dbReference>
<dbReference type="InterPro" id="IPR050132">
    <property type="entry name" value="Gln/Glu-tRNA_Ligase"/>
</dbReference>
<evidence type="ECO:0000256" key="1">
    <source>
        <dbReference type="ARBA" id="ARBA00005594"/>
    </source>
</evidence>
<dbReference type="RefSeq" id="WP_119334318.1">
    <property type="nucleotide sequence ID" value="NZ_AP018558.1"/>
</dbReference>
<keyword evidence="4 9" id="KW-0547">Nucleotide-binding</keyword>
<evidence type="ECO:0000313" key="14">
    <source>
        <dbReference type="EMBL" id="BBD76481.1"/>
    </source>
</evidence>
<evidence type="ECO:0000256" key="3">
    <source>
        <dbReference type="ARBA" id="ARBA00022598"/>
    </source>
</evidence>
<feature type="domain" description="Glutamyl/glutaminyl-tRNA synthetase class Ib catalytic" evidence="11">
    <location>
        <begin position="26"/>
        <end position="338"/>
    </location>
</feature>
<dbReference type="KEGG" id="htl:HPTL_0211"/>
<keyword evidence="15" id="KW-1185">Reference proteome</keyword>
<dbReference type="InterPro" id="IPR004514">
    <property type="entry name" value="Gln-tRNA-synth"/>
</dbReference>
<comment type="subunit">
    <text evidence="9">Monomer.</text>
</comment>
<feature type="binding site" evidence="9">
    <location>
        <position position="229"/>
    </location>
    <ligand>
        <name>ATP</name>
        <dbReference type="ChEBI" id="CHEBI:30616"/>
    </ligand>
</feature>
<dbReference type="PANTHER" id="PTHR43097:SF5">
    <property type="entry name" value="GLUTAMATE--TRNA LIGASE"/>
    <property type="match status" value="1"/>
</dbReference>
<feature type="domain" description="Glutamyl/glutaminyl-tRNA synthetase class Ib anti-codon binding" evidence="12">
    <location>
        <begin position="343"/>
        <end position="442"/>
    </location>
</feature>
<dbReference type="NCBIfam" id="TIGR00440">
    <property type="entry name" value="glnS"/>
    <property type="match status" value="1"/>
</dbReference>
<dbReference type="AlphaFoldDB" id="A0A2Z6DVK7"/>
<dbReference type="InterPro" id="IPR011035">
    <property type="entry name" value="Ribosomal_bL25/Gln-tRNA_synth"/>
</dbReference>
<evidence type="ECO:0000313" key="15">
    <source>
        <dbReference type="Proteomes" id="UP000262004"/>
    </source>
</evidence>
<dbReference type="GO" id="GO:0006424">
    <property type="term" value="P:glutamyl-tRNA aminoacylation"/>
    <property type="evidence" value="ECO:0007669"/>
    <property type="project" value="UniProtKB-UniRule"/>
</dbReference>
<evidence type="ECO:0000256" key="6">
    <source>
        <dbReference type="ARBA" id="ARBA00022917"/>
    </source>
</evidence>
<dbReference type="GO" id="GO:0004819">
    <property type="term" value="F:glutamine-tRNA ligase activity"/>
    <property type="evidence" value="ECO:0007669"/>
    <property type="project" value="UniProtKB-UniRule"/>
</dbReference>
<dbReference type="PRINTS" id="PR00987">
    <property type="entry name" value="TRNASYNTHGLU"/>
</dbReference>
<dbReference type="Proteomes" id="UP000262004">
    <property type="component" value="Chromosome"/>
</dbReference>
<feature type="binding site" evidence="9">
    <location>
        <begin position="264"/>
        <end position="265"/>
    </location>
    <ligand>
        <name>ATP</name>
        <dbReference type="ChEBI" id="CHEBI:30616"/>
    </ligand>
</feature>
<evidence type="ECO:0000256" key="4">
    <source>
        <dbReference type="ARBA" id="ARBA00022741"/>
    </source>
</evidence>
<dbReference type="FunFam" id="1.10.1160.10:FF:000001">
    <property type="entry name" value="Glutamine--tRNA ligase"/>
    <property type="match status" value="1"/>
</dbReference>
<dbReference type="Gene3D" id="3.40.50.620">
    <property type="entry name" value="HUPs"/>
    <property type="match status" value="1"/>
</dbReference>
<dbReference type="EMBL" id="AP018558">
    <property type="protein sequence ID" value="BBD76481.1"/>
    <property type="molecule type" value="Genomic_DNA"/>
</dbReference>
<feature type="binding site" evidence="9">
    <location>
        <begin position="39"/>
        <end position="45"/>
    </location>
    <ligand>
        <name>ATP</name>
        <dbReference type="ChEBI" id="CHEBI:30616"/>
    </ligand>
</feature>
<dbReference type="NCBIfam" id="NF011291">
    <property type="entry name" value="PRK14703.1"/>
    <property type="match status" value="1"/>
</dbReference>
<feature type="domain" description="tRNA synthetases class I (E and Q) anti-codon binding" evidence="13">
    <location>
        <begin position="462"/>
        <end position="539"/>
    </location>
</feature>
<dbReference type="InterPro" id="IPR020059">
    <property type="entry name" value="Glu/Gln-tRNA-synth_Ib_codon-bd"/>
</dbReference>
<evidence type="ECO:0000256" key="10">
    <source>
        <dbReference type="RuleBase" id="RU363037"/>
    </source>
</evidence>
<feature type="binding site" evidence="9">
    <location>
        <position position="65"/>
    </location>
    <ligand>
        <name>L-glutamine</name>
        <dbReference type="ChEBI" id="CHEBI:58359"/>
    </ligand>
</feature>
<protein>
    <recommendedName>
        <fullName evidence="9">Glutamine--tRNA ligase</fullName>
        <ecNumber evidence="9">6.1.1.18</ecNumber>
    </recommendedName>
    <alternativeName>
        <fullName evidence="9">Glutaminyl-tRNA synthetase</fullName>
        <shortName evidence="9">GlnRS</shortName>
    </alternativeName>
</protein>
<feature type="binding site" evidence="9">
    <location>
        <position position="210"/>
    </location>
    <ligand>
        <name>L-glutamine</name>
        <dbReference type="ChEBI" id="CHEBI:58359"/>
    </ligand>
</feature>
<dbReference type="InterPro" id="IPR049437">
    <property type="entry name" value="tRNA-synt_1c_C2"/>
</dbReference>
<feature type="short sequence motif" description="'HIGH' region" evidence="9">
    <location>
        <begin position="32"/>
        <end position="42"/>
    </location>
</feature>
<keyword evidence="7 9" id="KW-0030">Aminoacyl-tRNA synthetase</keyword>
<reference evidence="14 15" key="1">
    <citation type="submission" date="2018-04" db="EMBL/GenBank/DDBJ databases">
        <title>Complete genome sequence of Hydrogenophilus thermoluteolus TH-1.</title>
        <authorList>
            <person name="Arai H."/>
        </authorList>
    </citation>
    <scope>NUCLEOTIDE SEQUENCE [LARGE SCALE GENOMIC DNA]</scope>
    <source>
        <strain evidence="14 15">TH-1</strain>
    </source>
</reference>
<dbReference type="Gene3D" id="1.10.1160.10">
    <property type="entry name" value="Glutamyl-trna Synthetase, Domain 2"/>
    <property type="match status" value="1"/>
</dbReference>
<accession>A0A2Z6DVK7</accession>
<dbReference type="Gene3D" id="3.90.800.10">
    <property type="entry name" value="Glutamyl-tRNA Synthetase, Domain 3"/>
    <property type="match status" value="1"/>
</dbReference>
<sequence>MDATLPSNFIRNEIEADLAAGRYQTVVTRFPPEPNGYLHLGHAKSIILNFEMAKAFGGRCHLRFDDTNPEKESEAFARSIEEAVAWLGYDWGEHRYYASDTFETMYRCAEVLIERGLAYVDSQSAEAIRAQRGTLTEPGQESPFRNRPREESLALFRRMRAGEFPNGAHVVRAKIDMAHPNLNLRDPVIYRIRHVPHYRTGTAWCIYPTYTFAHPIEDAIEGVTHSLCTLEFEDQRPFYEWLLEALADAGLFSRPLPRQIEFARLNLEYTVLSKRKLIELVAQGVVTGWDDPRMPTLAGARRRGYCPEGFRLFVERTGIAKAESWIDYAVFEEAQRDALNEIAPRRIAILEPLELVLTNFPPEAVEWCVAPNHPQKPEWGTRPLPFTQRLWIERSDFMEVPVKGFKRLSPGAEVRLRYGFVIRCTGCEKDANGRVTRVFAEYYPDSKSGTPGADAYKPKGAIHWLCAKHAVAAEARLYDRLFTQPIPGAPGPDGTPRSFLDDLNPNALTTVTVFVEPQAAAAPPETRFQFERHGYFVTDRFDHRPDAPVFNRTVALKSGWKR</sequence>
<gene>
    <name evidence="9" type="primary">glnS</name>
    <name evidence="14" type="ORF">HPTL_0211</name>
</gene>
<evidence type="ECO:0000259" key="13">
    <source>
        <dbReference type="Pfam" id="PF20974"/>
    </source>
</evidence>
<evidence type="ECO:0000256" key="5">
    <source>
        <dbReference type="ARBA" id="ARBA00022840"/>
    </source>
</evidence>
<dbReference type="InterPro" id="IPR020056">
    <property type="entry name" value="Rbsml_bL25/Gln-tRNA_synth_N"/>
</dbReference>
<evidence type="ECO:0000259" key="11">
    <source>
        <dbReference type="Pfam" id="PF00749"/>
    </source>
</evidence>
<dbReference type="HAMAP" id="MF_00126">
    <property type="entry name" value="Gln_tRNA_synth"/>
    <property type="match status" value="1"/>
</dbReference>